<reference evidence="3 4" key="1">
    <citation type="submission" date="2023-04" db="EMBL/GenBank/DDBJ databases">
        <title>Draft genome sequence of acteroides sedimenti strain YN3PY1.</title>
        <authorList>
            <person name="Yoshida N."/>
        </authorList>
    </citation>
    <scope>NUCLEOTIDE SEQUENCE [LARGE SCALE GENOMIC DNA]</scope>
    <source>
        <strain evidence="3 4">YN3PY1</strain>
    </source>
</reference>
<keyword evidence="4" id="KW-1185">Reference proteome</keyword>
<dbReference type="EMBL" id="AP028055">
    <property type="protein sequence ID" value="BEG99689.1"/>
    <property type="molecule type" value="Genomic_DNA"/>
</dbReference>
<keyword evidence="1 3" id="KW-0413">Isomerase</keyword>
<dbReference type="InterPro" id="IPR027304">
    <property type="entry name" value="Trigger_fact/SurA_dom_sf"/>
</dbReference>
<keyword evidence="1" id="KW-0697">Rotamase</keyword>
<dbReference type="SUPFAM" id="SSF109998">
    <property type="entry name" value="Triger factor/SurA peptide-binding domain-like"/>
    <property type="match status" value="1"/>
</dbReference>
<dbReference type="GO" id="GO:0016853">
    <property type="term" value="F:isomerase activity"/>
    <property type="evidence" value="ECO:0007669"/>
    <property type="project" value="UniProtKB-KW"/>
</dbReference>
<dbReference type="PROSITE" id="PS01096">
    <property type="entry name" value="PPIC_PPIASE_1"/>
    <property type="match status" value="1"/>
</dbReference>
<evidence type="ECO:0000256" key="1">
    <source>
        <dbReference type="PROSITE-ProRule" id="PRU00278"/>
    </source>
</evidence>
<feature type="domain" description="PpiC" evidence="2">
    <location>
        <begin position="200"/>
        <end position="302"/>
    </location>
</feature>
<dbReference type="PANTHER" id="PTHR47245">
    <property type="entry name" value="PEPTIDYLPROLYL ISOMERASE"/>
    <property type="match status" value="1"/>
</dbReference>
<evidence type="ECO:0000313" key="4">
    <source>
        <dbReference type="Proteomes" id="UP001496674"/>
    </source>
</evidence>
<protein>
    <submittedName>
        <fullName evidence="3">Peptidyl-prolyl cis-trans isomerase</fullName>
    </submittedName>
</protein>
<evidence type="ECO:0000313" key="3">
    <source>
        <dbReference type="EMBL" id="BEG99689.1"/>
    </source>
</evidence>
<dbReference type="InterPro" id="IPR046357">
    <property type="entry name" value="PPIase_dom_sf"/>
</dbReference>
<dbReference type="InterPro" id="IPR023058">
    <property type="entry name" value="PPIase_PpiC_CS"/>
</dbReference>
<dbReference type="InterPro" id="IPR050245">
    <property type="entry name" value="PrsA_foldase"/>
</dbReference>
<dbReference type="Pfam" id="PF00639">
    <property type="entry name" value="Rotamase"/>
    <property type="match status" value="2"/>
</dbReference>
<accession>A0ABM8ICJ7</accession>
<dbReference type="InterPro" id="IPR000297">
    <property type="entry name" value="PPIase_PpiC"/>
</dbReference>
<name>A0ABM8ICJ7_9BACE</name>
<proteinExistence type="predicted"/>
<feature type="domain" description="PpiC" evidence="2">
    <location>
        <begin position="93"/>
        <end position="195"/>
    </location>
</feature>
<dbReference type="PROSITE" id="PS50198">
    <property type="entry name" value="PPIC_PPIASE_2"/>
    <property type="match status" value="2"/>
</dbReference>
<dbReference type="Proteomes" id="UP001496674">
    <property type="component" value="Chromosome"/>
</dbReference>
<dbReference type="PANTHER" id="PTHR47245:SF2">
    <property type="entry name" value="PEPTIDYL-PROLYL CIS-TRANS ISOMERASE HP_0175-RELATED"/>
    <property type="match status" value="1"/>
</dbReference>
<gene>
    <name evidence="3" type="ORF">BSYN_19540</name>
</gene>
<dbReference type="SUPFAM" id="SSF54534">
    <property type="entry name" value="FKBP-like"/>
    <property type="match status" value="2"/>
</dbReference>
<evidence type="ECO:0000259" key="2">
    <source>
        <dbReference type="PROSITE" id="PS50198"/>
    </source>
</evidence>
<organism evidence="3 4">
    <name type="scientific">Bacteroides sedimenti</name>
    <dbReference type="NCBI Taxonomy" id="2136147"/>
    <lineage>
        <taxon>Bacteria</taxon>
        <taxon>Pseudomonadati</taxon>
        <taxon>Bacteroidota</taxon>
        <taxon>Bacteroidia</taxon>
        <taxon>Bacteroidales</taxon>
        <taxon>Bacteroidaceae</taxon>
        <taxon>Bacteroides</taxon>
    </lineage>
</organism>
<sequence>MKINNKEITRSEFEYIYNKNNSNNGLDKKTLNEYVDLFVNFKLKVAEAEAEGVDTTKTFLNEFLGYRQQLTKPYLTDDSIDEAYARQIYDRLKENVEASHILIRCKPNATPQDSLNAYNKAERARQRILKGEDFEKVAREVSEDPSVKQNGGKLGYFTAMQMVTPFEDAAYALKAGGLSKPVRSDFGYHIIKVTNRRPDMGKVLVAHIFKYLPQNATKEQESSATQKMDSIYNAIQQGADFADLARKFSDDKGTASRGGELPWIGFRQTVKEFEDVAFSIKKDEISKPFHSPSGLHILKLIDKKPIESFEEKKEEIERRLENQGRGDKGTEALAEKLKKEYNFSYNEKSLNDLKNLMKNIEAGRDSLTSVNALNLSGDLFTINGKVYPVQEFIKWTKDHPSNLEKQLKEYTQNSILNYEDSRLEQKHPEFGHLMQEYRDGILLFDISNRKVWDKASKDDVGLAEFFLKNKANYKWESPRFRGIVVHCKDNKTAKAVKKLLKKYPEEEWANVIRKTLNNDSVSVVKVEKGLYIKGDNKYVDKIQFKSGGFEPIKDYPVTVTFGKLLKNGPESYKDVRGPVTADYQNYLEENWIKELRGKYKVEINQEVLKTVNNH</sequence>
<dbReference type="Gene3D" id="3.10.50.40">
    <property type="match status" value="2"/>
</dbReference>